<comment type="caution">
    <text evidence="5">The sequence shown here is derived from an EMBL/GenBank/DDBJ whole genome shotgun (WGS) entry which is preliminary data.</text>
</comment>
<keyword evidence="5" id="KW-0378">Hydrolase</keyword>
<dbReference type="PANTHER" id="PTHR11895:SF7">
    <property type="entry name" value="GLUTAMYL-TRNA(GLN) AMIDOTRANSFERASE SUBUNIT A, MITOCHONDRIAL"/>
    <property type="match status" value="1"/>
</dbReference>
<dbReference type="PANTHER" id="PTHR11895">
    <property type="entry name" value="TRANSAMIDASE"/>
    <property type="match status" value="1"/>
</dbReference>
<dbReference type="Proteomes" id="UP000702209">
    <property type="component" value="Unassembled WGS sequence"/>
</dbReference>
<feature type="domain" description="Amidase" evidence="4">
    <location>
        <begin position="28"/>
        <end position="448"/>
    </location>
</feature>
<dbReference type="InterPro" id="IPR000120">
    <property type="entry name" value="Amidase"/>
</dbReference>
<dbReference type="GO" id="GO:0004040">
    <property type="term" value="F:amidase activity"/>
    <property type="evidence" value="ECO:0007669"/>
    <property type="project" value="UniProtKB-EC"/>
</dbReference>
<dbReference type="RefSeq" id="WP_195130164.1">
    <property type="nucleotide sequence ID" value="NZ_JADLQX010000010.1"/>
</dbReference>
<evidence type="ECO:0000256" key="2">
    <source>
        <dbReference type="ARBA" id="ARBA00009199"/>
    </source>
</evidence>
<gene>
    <name evidence="5" type="ORF">IU459_15155</name>
</gene>
<evidence type="ECO:0000313" key="5">
    <source>
        <dbReference type="EMBL" id="MBF6298872.1"/>
    </source>
</evidence>
<organism evidence="5 6">
    <name type="scientific">Nocardia amamiensis</name>
    <dbReference type="NCBI Taxonomy" id="404578"/>
    <lineage>
        <taxon>Bacteria</taxon>
        <taxon>Bacillati</taxon>
        <taxon>Actinomycetota</taxon>
        <taxon>Actinomycetes</taxon>
        <taxon>Mycobacteriales</taxon>
        <taxon>Nocardiaceae</taxon>
        <taxon>Nocardia</taxon>
    </lineage>
</organism>
<dbReference type="PROSITE" id="PS00571">
    <property type="entry name" value="AMIDASES"/>
    <property type="match status" value="1"/>
</dbReference>
<name>A0ABS0CQH5_9NOCA</name>
<evidence type="ECO:0000256" key="1">
    <source>
        <dbReference type="ARBA" id="ARBA00001311"/>
    </source>
</evidence>
<dbReference type="InterPro" id="IPR036928">
    <property type="entry name" value="AS_sf"/>
</dbReference>
<dbReference type="InterPro" id="IPR023631">
    <property type="entry name" value="Amidase_dom"/>
</dbReference>
<proteinExistence type="inferred from homology"/>
<evidence type="ECO:0000259" key="4">
    <source>
        <dbReference type="Pfam" id="PF01425"/>
    </source>
</evidence>
<comment type="similarity">
    <text evidence="2">Belongs to the amidase family.</text>
</comment>
<dbReference type="InterPro" id="IPR020556">
    <property type="entry name" value="Amidase_CS"/>
</dbReference>
<reference evidence="5 6" key="1">
    <citation type="submission" date="2020-10" db="EMBL/GenBank/DDBJ databases">
        <title>Identification of Nocardia species via Next-generation sequencing and recognition of intraspecies genetic diversity.</title>
        <authorList>
            <person name="Li P."/>
            <person name="Li P."/>
            <person name="Lu B."/>
        </authorList>
    </citation>
    <scope>NUCLEOTIDE SEQUENCE [LARGE SCALE GENOMIC DNA]</scope>
    <source>
        <strain evidence="5 6">BJ06-0157</strain>
    </source>
</reference>
<dbReference type="SUPFAM" id="SSF75304">
    <property type="entry name" value="Amidase signature (AS) enzymes"/>
    <property type="match status" value="1"/>
</dbReference>
<evidence type="ECO:0000313" key="6">
    <source>
        <dbReference type="Proteomes" id="UP000702209"/>
    </source>
</evidence>
<dbReference type="Pfam" id="PF01425">
    <property type="entry name" value="Amidase"/>
    <property type="match status" value="1"/>
</dbReference>
<accession>A0ABS0CQH5</accession>
<sequence length="468" mass="49199">MELQDVVESGVLEQRELLAQGLVSARQLVEATLDGIDAAADLGAFAHVLHAAARAEAAERDRERAAGDAVGPLHGVPIAVKDEFHVAGVATTFGTRANATPAVADAEVVRRLRAAGAVIVGKTAMPEFGQWPFTESSTFGMTHNPWDPARSTGGSSGGSAAAVAAGLVPAALGGDGGGSIRIPAACCGLFGLKPQRGRVPLAPDEHLWWALGVAGPLTRNVLDSAVIYDVIRGSTSTDRFRAADPEMSFEAAARTPARPLRIGYSVKSPIPLVKPDPMHVRAVLETAKLLAELGHTVLEINPDYPDTTHAFFPQFYGGVRAELSEVDHPELLERRTRQTVALGAWARRPVVEWAIRRGEVLTRKVDRIFTECDLLLIPTIAIRPPLLGVLDGANTVRAQLASVPMVAYTAVWNVTGHPAAAVPAGVGADGLPLSVQLVAPTNGETTILPVAAQLEQARPQPRPGGGAR</sequence>
<dbReference type="Gene3D" id="3.90.1300.10">
    <property type="entry name" value="Amidase signature (AS) domain"/>
    <property type="match status" value="1"/>
</dbReference>
<keyword evidence="6" id="KW-1185">Reference proteome</keyword>
<dbReference type="EC" id="3.5.1.4" evidence="3"/>
<protein>
    <recommendedName>
        <fullName evidence="3">amidase</fullName>
        <ecNumber evidence="3">3.5.1.4</ecNumber>
    </recommendedName>
</protein>
<dbReference type="EMBL" id="JADLQX010000010">
    <property type="protein sequence ID" value="MBF6298872.1"/>
    <property type="molecule type" value="Genomic_DNA"/>
</dbReference>
<evidence type="ECO:0000256" key="3">
    <source>
        <dbReference type="ARBA" id="ARBA00012922"/>
    </source>
</evidence>
<dbReference type="NCBIfam" id="NF009119">
    <property type="entry name" value="PRK12470.1"/>
    <property type="match status" value="1"/>
</dbReference>
<comment type="catalytic activity">
    <reaction evidence="1">
        <text>a monocarboxylic acid amide + H2O = a monocarboxylate + NH4(+)</text>
        <dbReference type="Rhea" id="RHEA:12020"/>
        <dbReference type="ChEBI" id="CHEBI:15377"/>
        <dbReference type="ChEBI" id="CHEBI:28938"/>
        <dbReference type="ChEBI" id="CHEBI:35757"/>
        <dbReference type="ChEBI" id="CHEBI:83628"/>
        <dbReference type="EC" id="3.5.1.4"/>
    </reaction>
</comment>